<evidence type="ECO:0000256" key="2">
    <source>
        <dbReference type="HAMAP-Rule" id="MF_00048"/>
    </source>
</evidence>
<reference evidence="3 4" key="1">
    <citation type="journal article" date="2016" name="Nat. Commun.">
        <title>Thousands of microbial genomes shed light on interconnected biogeochemical processes in an aquifer system.</title>
        <authorList>
            <person name="Anantharaman K."/>
            <person name="Brown C.T."/>
            <person name="Hug L.A."/>
            <person name="Sharon I."/>
            <person name="Castelle C.J."/>
            <person name="Probst A.J."/>
            <person name="Thomas B.C."/>
            <person name="Singh A."/>
            <person name="Wilkins M.J."/>
            <person name="Karaoz U."/>
            <person name="Brodie E.L."/>
            <person name="Williams K.H."/>
            <person name="Hubbard S.S."/>
            <person name="Banfield J.F."/>
        </authorList>
    </citation>
    <scope>NUCLEOTIDE SEQUENCE [LARGE SCALE GENOMIC DNA]</scope>
</reference>
<protein>
    <recommendedName>
        <fullName evidence="2">UPF0102 protein A3C67_01515</fullName>
    </recommendedName>
</protein>
<dbReference type="PANTHER" id="PTHR34039:SF1">
    <property type="entry name" value="UPF0102 PROTEIN YRAN"/>
    <property type="match status" value="1"/>
</dbReference>
<evidence type="ECO:0000256" key="1">
    <source>
        <dbReference type="ARBA" id="ARBA00006738"/>
    </source>
</evidence>
<dbReference type="EMBL" id="MFUG01000013">
    <property type="protein sequence ID" value="OGI76027.1"/>
    <property type="molecule type" value="Genomic_DNA"/>
</dbReference>
<evidence type="ECO:0000313" key="3">
    <source>
        <dbReference type="EMBL" id="OGI76027.1"/>
    </source>
</evidence>
<dbReference type="HAMAP" id="MF_00048">
    <property type="entry name" value="UPF0102"/>
    <property type="match status" value="1"/>
</dbReference>
<dbReference type="PANTHER" id="PTHR34039">
    <property type="entry name" value="UPF0102 PROTEIN YRAN"/>
    <property type="match status" value="1"/>
</dbReference>
<accession>A0A1F6W291</accession>
<dbReference type="InterPro" id="IPR011856">
    <property type="entry name" value="tRNA_endonuc-like_dom_sf"/>
</dbReference>
<sequence length="146" mass="17075">MPKVFTSEKQKIGEIGENIAVKFLMKHEFSILDRNYTKKWGEIDIVAEKASKLYFVEVKSVSRETLDNVTHDLPERSGLFGRAGTSDYRPEDNMHPWKLKRLSRAIQTYILSRKFDDREWQVDLLVVYLDLKDKKAKVKVVSDIIL</sequence>
<dbReference type="Gene3D" id="3.40.1350.10">
    <property type="match status" value="1"/>
</dbReference>
<dbReference type="STRING" id="1801756.A3C67_01515"/>
<dbReference type="InterPro" id="IPR003509">
    <property type="entry name" value="UPF0102_YraN-like"/>
</dbReference>
<dbReference type="Pfam" id="PF02021">
    <property type="entry name" value="UPF0102"/>
    <property type="match status" value="1"/>
</dbReference>
<dbReference type="InterPro" id="IPR011335">
    <property type="entry name" value="Restrct_endonuc-II-like"/>
</dbReference>
<comment type="caution">
    <text evidence="3">The sequence shown here is derived from an EMBL/GenBank/DDBJ whole genome shotgun (WGS) entry which is preliminary data.</text>
</comment>
<proteinExistence type="inferred from homology"/>
<gene>
    <name evidence="3" type="ORF">A3C67_01515</name>
</gene>
<name>A0A1F6W291_9BACT</name>
<dbReference type="AlphaFoldDB" id="A0A1F6W291"/>
<dbReference type="GO" id="GO:0003676">
    <property type="term" value="F:nucleic acid binding"/>
    <property type="evidence" value="ECO:0007669"/>
    <property type="project" value="InterPro"/>
</dbReference>
<dbReference type="SUPFAM" id="SSF52980">
    <property type="entry name" value="Restriction endonuclease-like"/>
    <property type="match status" value="1"/>
</dbReference>
<comment type="similarity">
    <text evidence="1 2">Belongs to the UPF0102 family.</text>
</comment>
<dbReference type="Proteomes" id="UP000179275">
    <property type="component" value="Unassembled WGS sequence"/>
</dbReference>
<organism evidence="3 4">
    <name type="scientific">Candidatus Nomurabacteria bacterium RIFCSPHIGHO2_02_FULL_42_19</name>
    <dbReference type="NCBI Taxonomy" id="1801756"/>
    <lineage>
        <taxon>Bacteria</taxon>
        <taxon>Candidatus Nomuraibacteriota</taxon>
    </lineage>
</organism>
<evidence type="ECO:0000313" key="4">
    <source>
        <dbReference type="Proteomes" id="UP000179275"/>
    </source>
</evidence>